<keyword evidence="2" id="KW-1185">Reference proteome</keyword>
<proteinExistence type="predicted"/>
<dbReference type="RefSeq" id="WP_119514853.1">
    <property type="nucleotide sequence ID" value="NZ_QXFK01000019.1"/>
</dbReference>
<dbReference type="PIRSF" id="PIRSF031796">
    <property type="entry name" value="UPC031796"/>
    <property type="match status" value="1"/>
</dbReference>
<protein>
    <submittedName>
        <fullName evidence="1">DNA repair protein MmcB-related protein</fullName>
    </submittedName>
</protein>
<organism evidence="1 2">
    <name type="scientific">Pelagerythrobacter aerophilus</name>
    <dbReference type="NCBI Taxonomy" id="2306995"/>
    <lineage>
        <taxon>Bacteria</taxon>
        <taxon>Pseudomonadati</taxon>
        <taxon>Pseudomonadota</taxon>
        <taxon>Alphaproteobacteria</taxon>
        <taxon>Sphingomonadales</taxon>
        <taxon>Erythrobacteraceae</taxon>
        <taxon>Pelagerythrobacter</taxon>
    </lineage>
</organism>
<dbReference type="AlphaFoldDB" id="A0A418NFD5"/>
<comment type="caution">
    <text evidence="1">The sequence shown here is derived from an EMBL/GenBank/DDBJ whole genome shotgun (WGS) entry which is preliminary data.</text>
</comment>
<evidence type="ECO:0000313" key="1">
    <source>
        <dbReference type="EMBL" id="RIV75930.1"/>
    </source>
</evidence>
<evidence type="ECO:0000313" key="2">
    <source>
        <dbReference type="Proteomes" id="UP000285092"/>
    </source>
</evidence>
<dbReference type="Proteomes" id="UP000285092">
    <property type="component" value="Unassembled WGS sequence"/>
</dbReference>
<reference evidence="1 2" key="1">
    <citation type="submission" date="2018-08" db="EMBL/GenBank/DDBJ databases">
        <title>Altererythrobacter sp.Ery1 and Ery12, the genome sequencing of novel strains in genus Alterythrobacter.</title>
        <authorList>
            <person name="Cheng H."/>
            <person name="Wu Y.-H."/>
            <person name="Fang C."/>
            <person name="Xu X.-W."/>
        </authorList>
    </citation>
    <scope>NUCLEOTIDE SEQUENCE [LARGE SCALE GENOMIC DNA]</scope>
    <source>
        <strain evidence="1 2">Ery1</strain>
    </source>
</reference>
<dbReference type="Pfam" id="PF06319">
    <property type="entry name" value="MmcB-like"/>
    <property type="match status" value="1"/>
</dbReference>
<name>A0A418NFD5_9SPHN</name>
<dbReference type="OrthoDB" id="5194526at2"/>
<dbReference type="InterPro" id="IPR009394">
    <property type="entry name" value="MmcB-like"/>
</dbReference>
<accession>A0A418NFD5</accession>
<sequence>MSHALNSQPAAVPAVASATAADVARGICRLFARNDVWCLSEMPLRNGRRADLMGIDVKGRIVIVEIKVSRADLLGDGKWPDYLDFCDRFYWGLPVGLDRGPLEGADYRPDCCGVIVADGYDAEIVRPAPSQPLAAARRKVEVERLARAALRRNLVGLDPECTPWGTPA</sequence>
<gene>
    <name evidence="1" type="ORF">D2V04_16890</name>
</gene>
<dbReference type="EMBL" id="QXFK01000019">
    <property type="protein sequence ID" value="RIV75930.1"/>
    <property type="molecule type" value="Genomic_DNA"/>
</dbReference>